<organism evidence="1 2">
    <name type="scientific">Coniophora puteana (strain RWD-64-598)</name>
    <name type="common">Brown rot fungus</name>
    <dbReference type="NCBI Taxonomy" id="741705"/>
    <lineage>
        <taxon>Eukaryota</taxon>
        <taxon>Fungi</taxon>
        <taxon>Dikarya</taxon>
        <taxon>Basidiomycota</taxon>
        <taxon>Agaricomycotina</taxon>
        <taxon>Agaricomycetes</taxon>
        <taxon>Agaricomycetidae</taxon>
        <taxon>Boletales</taxon>
        <taxon>Coniophorineae</taxon>
        <taxon>Coniophoraceae</taxon>
        <taxon>Coniophora</taxon>
    </lineage>
</organism>
<dbReference type="OMA" id="HQDMINE"/>
<dbReference type="AlphaFoldDB" id="A0A5M3MIX2"/>
<comment type="caution">
    <text evidence="1">The sequence shown here is derived from an EMBL/GenBank/DDBJ whole genome shotgun (WGS) entry which is preliminary data.</text>
</comment>
<protein>
    <submittedName>
        <fullName evidence="1">Uncharacterized protein</fullName>
    </submittedName>
</protein>
<gene>
    <name evidence="1" type="ORF">CONPUDRAFT_156692</name>
</gene>
<reference evidence="2" key="1">
    <citation type="journal article" date="2012" name="Science">
        <title>The Paleozoic origin of enzymatic lignin decomposition reconstructed from 31 fungal genomes.</title>
        <authorList>
            <person name="Floudas D."/>
            <person name="Binder M."/>
            <person name="Riley R."/>
            <person name="Barry K."/>
            <person name="Blanchette R.A."/>
            <person name="Henrissat B."/>
            <person name="Martinez A.T."/>
            <person name="Otillar R."/>
            <person name="Spatafora J.W."/>
            <person name="Yadav J.S."/>
            <person name="Aerts A."/>
            <person name="Benoit I."/>
            <person name="Boyd A."/>
            <person name="Carlson A."/>
            <person name="Copeland A."/>
            <person name="Coutinho P.M."/>
            <person name="de Vries R.P."/>
            <person name="Ferreira P."/>
            <person name="Findley K."/>
            <person name="Foster B."/>
            <person name="Gaskell J."/>
            <person name="Glotzer D."/>
            <person name="Gorecki P."/>
            <person name="Heitman J."/>
            <person name="Hesse C."/>
            <person name="Hori C."/>
            <person name="Igarashi K."/>
            <person name="Jurgens J.A."/>
            <person name="Kallen N."/>
            <person name="Kersten P."/>
            <person name="Kohler A."/>
            <person name="Kuees U."/>
            <person name="Kumar T.K.A."/>
            <person name="Kuo A."/>
            <person name="LaButti K."/>
            <person name="Larrondo L.F."/>
            <person name="Lindquist E."/>
            <person name="Ling A."/>
            <person name="Lombard V."/>
            <person name="Lucas S."/>
            <person name="Lundell T."/>
            <person name="Martin R."/>
            <person name="McLaughlin D.J."/>
            <person name="Morgenstern I."/>
            <person name="Morin E."/>
            <person name="Murat C."/>
            <person name="Nagy L.G."/>
            <person name="Nolan M."/>
            <person name="Ohm R.A."/>
            <person name="Patyshakuliyeva A."/>
            <person name="Rokas A."/>
            <person name="Ruiz-Duenas F.J."/>
            <person name="Sabat G."/>
            <person name="Salamov A."/>
            <person name="Samejima M."/>
            <person name="Schmutz J."/>
            <person name="Slot J.C."/>
            <person name="St John F."/>
            <person name="Stenlid J."/>
            <person name="Sun H."/>
            <person name="Sun S."/>
            <person name="Syed K."/>
            <person name="Tsang A."/>
            <person name="Wiebenga A."/>
            <person name="Young D."/>
            <person name="Pisabarro A."/>
            <person name="Eastwood D.C."/>
            <person name="Martin F."/>
            <person name="Cullen D."/>
            <person name="Grigoriev I.V."/>
            <person name="Hibbett D.S."/>
        </authorList>
    </citation>
    <scope>NUCLEOTIDE SEQUENCE [LARGE SCALE GENOMIC DNA]</scope>
    <source>
        <strain evidence="2">RWD-64-598 SS2</strain>
    </source>
</reference>
<dbReference type="RefSeq" id="XP_007771707.1">
    <property type="nucleotide sequence ID" value="XM_007773517.1"/>
</dbReference>
<keyword evidence="2" id="KW-1185">Reference proteome</keyword>
<dbReference type="OrthoDB" id="3341102at2759"/>
<dbReference type="GeneID" id="19203614"/>
<evidence type="ECO:0000313" key="1">
    <source>
        <dbReference type="EMBL" id="EIW78734.1"/>
    </source>
</evidence>
<accession>A0A5M3MIX2</accession>
<dbReference type="EMBL" id="JH711582">
    <property type="protein sequence ID" value="EIW78734.1"/>
    <property type="molecule type" value="Genomic_DNA"/>
</dbReference>
<proteinExistence type="predicted"/>
<dbReference type="Proteomes" id="UP000053558">
    <property type="component" value="Unassembled WGS sequence"/>
</dbReference>
<evidence type="ECO:0000313" key="2">
    <source>
        <dbReference type="Proteomes" id="UP000053558"/>
    </source>
</evidence>
<name>A0A5M3MIX2_CONPW</name>
<sequence>MVEYLNKDVVPYFNDQKQCLGYPDNQECVVILDCWSVHQSKAFCWLVYKNWPWIRLHFIPGGTTGKCQLCDVRIQRTFKHTIKRAQHQDMINEALAHLNVDDDPDLFNFKLDTRLATL</sequence>
<dbReference type="KEGG" id="cput:CONPUDRAFT_156692"/>